<gene>
    <name evidence="3" type="ORF">OXX778_LOCUS17436</name>
</gene>
<dbReference type="AlphaFoldDB" id="A0A814IBH1"/>
<reference evidence="3" key="1">
    <citation type="submission" date="2021-02" db="EMBL/GenBank/DDBJ databases">
        <authorList>
            <person name="Nowell W R."/>
        </authorList>
    </citation>
    <scope>NUCLEOTIDE SEQUENCE</scope>
    <source>
        <strain evidence="3">Ploen Becks lab</strain>
    </source>
</reference>
<evidence type="ECO:0000313" key="4">
    <source>
        <dbReference type="Proteomes" id="UP000663879"/>
    </source>
</evidence>
<keyword evidence="2" id="KW-0472">Membrane</keyword>
<dbReference type="OrthoDB" id="10546710at2759"/>
<keyword evidence="4" id="KW-1185">Reference proteome</keyword>
<dbReference type="Proteomes" id="UP000663879">
    <property type="component" value="Unassembled WGS sequence"/>
</dbReference>
<evidence type="ECO:0000313" key="3">
    <source>
        <dbReference type="EMBL" id="CAF1022202.1"/>
    </source>
</evidence>
<proteinExistence type="predicted"/>
<dbReference type="EMBL" id="CAJNOC010004447">
    <property type="protein sequence ID" value="CAF1022202.1"/>
    <property type="molecule type" value="Genomic_DNA"/>
</dbReference>
<comment type="caution">
    <text evidence="3">The sequence shown here is derived from an EMBL/GenBank/DDBJ whole genome shotgun (WGS) entry which is preliminary data.</text>
</comment>
<evidence type="ECO:0000256" key="2">
    <source>
        <dbReference type="SAM" id="Phobius"/>
    </source>
</evidence>
<feature type="compositionally biased region" description="Low complexity" evidence="1">
    <location>
        <begin position="1"/>
        <end position="11"/>
    </location>
</feature>
<sequence>MNSRNRSQQSSASETESVTDISCAESIPQQAQQRFILSPNMYYQDTIYRTYSYAQPVVKNFPPVMQQDISNTISTCVRPDGASYRYRYYAPAGPVPASRLIKGEAAPKRFGPIEPSMSFQNLRMYPPSRSYDGSCRNINFDPMFDTRHVEQYNRPVSNMWQIQGSSANTTNSSQKFLNQYPVEPTLNQPGNNYFFQDKNNLFNKVYQETSPTKIKNNLKLKVFGIIGLVFLIIISIAVVLSVLFTRNSFSARSLSKVEQVVSVNSSNLNLTYESLISPRNVSVPIVNLTTVLSFNLTTQIIPVVENNSTVLLSFLNETVNSTVENPNLGNVTENAINSTVESTMGATLEEIASIKTETTTTTTTTKEIVNTTTNQITTIETSLATELETKVVLNSTEIVSVIARNESLINSS</sequence>
<accession>A0A814IBH1</accession>
<keyword evidence="2" id="KW-0812">Transmembrane</keyword>
<evidence type="ECO:0000256" key="1">
    <source>
        <dbReference type="SAM" id="MobiDB-lite"/>
    </source>
</evidence>
<feature type="region of interest" description="Disordered" evidence="1">
    <location>
        <begin position="1"/>
        <end position="20"/>
    </location>
</feature>
<feature type="transmembrane region" description="Helical" evidence="2">
    <location>
        <begin position="222"/>
        <end position="244"/>
    </location>
</feature>
<protein>
    <submittedName>
        <fullName evidence="3">Uncharacterized protein</fullName>
    </submittedName>
</protein>
<keyword evidence="2" id="KW-1133">Transmembrane helix</keyword>
<name>A0A814IBH1_9BILA</name>
<organism evidence="3 4">
    <name type="scientific">Brachionus calyciflorus</name>
    <dbReference type="NCBI Taxonomy" id="104777"/>
    <lineage>
        <taxon>Eukaryota</taxon>
        <taxon>Metazoa</taxon>
        <taxon>Spiralia</taxon>
        <taxon>Gnathifera</taxon>
        <taxon>Rotifera</taxon>
        <taxon>Eurotatoria</taxon>
        <taxon>Monogononta</taxon>
        <taxon>Pseudotrocha</taxon>
        <taxon>Ploima</taxon>
        <taxon>Brachionidae</taxon>
        <taxon>Brachionus</taxon>
    </lineage>
</organism>